<name>V6TMU3_GIAIN</name>
<proteinExistence type="predicted"/>
<organism evidence="2 3">
    <name type="scientific">Giardia intestinalis</name>
    <name type="common">Giardia lamblia</name>
    <dbReference type="NCBI Taxonomy" id="5741"/>
    <lineage>
        <taxon>Eukaryota</taxon>
        <taxon>Metamonada</taxon>
        <taxon>Diplomonadida</taxon>
        <taxon>Hexamitidae</taxon>
        <taxon>Giardiinae</taxon>
        <taxon>Giardia</taxon>
    </lineage>
</organism>
<feature type="region of interest" description="Disordered" evidence="1">
    <location>
        <begin position="868"/>
        <end position="893"/>
    </location>
</feature>
<feature type="region of interest" description="Disordered" evidence="1">
    <location>
        <begin position="1029"/>
        <end position="1050"/>
    </location>
</feature>
<evidence type="ECO:0000313" key="2">
    <source>
        <dbReference type="EMBL" id="ESU38285.1"/>
    </source>
</evidence>
<accession>V6TMU3</accession>
<feature type="region of interest" description="Disordered" evidence="1">
    <location>
        <begin position="531"/>
        <end position="568"/>
    </location>
</feature>
<reference evidence="3" key="1">
    <citation type="submission" date="2012-02" db="EMBL/GenBank/DDBJ databases">
        <title>Genome sequencing of Giardia lamblia Genotypes A2 and B isolates (DH and GS) and comparative analysis with the genomes of Genotypes A1 and E (WB and Pig).</title>
        <authorList>
            <person name="Adam R."/>
            <person name="Dahlstrom E."/>
            <person name="Martens C."/>
            <person name="Bruno D."/>
            <person name="Barbian K."/>
            <person name="Porcella S.F."/>
            <person name="Nash T."/>
        </authorList>
    </citation>
    <scope>NUCLEOTIDE SEQUENCE</scope>
    <source>
        <strain evidence="3">DH</strain>
    </source>
</reference>
<feature type="compositionally biased region" description="Polar residues" evidence="1">
    <location>
        <begin position="466"/>
        <end position="475"/>
    </location>
</feature>
<evidence type="ECO:0000313" key="3">
    <source>
        <dbReference type="Proteomes" id="UP000018320"/>
    </source>
</evidence>
<reference evidence="2 3" key="2">
    <citation type="journal article" date="2013" name="Genome Biol. Evol.">
        <title>Genome sequencing of Giardia lamblia genotypes A2 and B isolates (DH and GS) and comparative analysis with the genomes of genotypes A1 and E (WB and Pig).</title>
        <authorList>
            <person name="Adam R.D."/>
            <person name="Dahlstrom E.W."/>
            <person name="Martens C.A."/>
            <person name="Bruno D.P."/>
            <person name="Barbian K.D."/>
            <person name="Ricklefs S.M."/>
            <person name="Hernandez M.M."/>
            <person name="Narla N.P."/>
            <person name="Patel R.B."/>
            <person name="Porcella S.F."/>
            <person name="Nash T.E."/>
        </authorList>
    </citation>
    <scope>NUCLEOTIDE SEQUENCE [LARGE SCALE GENOMIC DNA]</scope>
    <source>
        <strain evidence="2 3">DH</strain>
    </source>
</reference>
<sequence length="1135" mass="125695">MHRLFLLLKQAKASGRRPENAAYRLLLRKGYVAKHATARRCNTKPFHKVYEQLIHKNLSISVHSGLDKIRPHPHSLAVVTTTSDGHLFIKREPFSRSFHFDDTVYTLGHKPSQLTAYLNPPRFCVEQDTTELNFSLPSTLQHTDPSFKLSLSQSDTSGSAGKMSTVEDVVSTILSDRSQGAHGGASSCHMSLAPATKPIARTMTSLIRGKSTGVVGSPLRVYCIPPPSRTHCRVVPHRAKSAACSVQRQCSPGTFYPPVHQQKRPEQESFDEVSLLLGDQSVSSSRDNLCTHSDDSLDIPIRETARDLSEKQEDAQSCRCSQIDVSSRTPWTTSCTVRDFGIREYSRRRVVNDGINQFVDNPSNATADPTNACKGQLMSPLRTILLKRSKATAMPGIIYEHIPRSVSAVQINNAPSSKFSQQRLLVSQPDSNDRIPLTLVTDIPPIDPKQTSTEYRKSAEPKLSPSHHQSVKSSLDKSMSMATLFTSLPDMSYSLSNLTQQERVTRIFGPQTISKGRTRAIRDIIMSSPQPALPYSSSPTHLSDFSLATEVGPPAPPDGPPSLSSSHRKRLTYSLSNTAQQRSQVLNYTHFESRSRSSPLQDKDLSVESVYKVLQQYKSQHNQSLESPFHDLHTSSKSLDKVVSPFALSKQATLAISAPLVQTMRSHEVNLSSSPLSHIDISVDCPGRLLQCLDLLSEETTSLAEDPGLKSSSCTCTHSKDAIPFIQEATNKAGREDSQLRSLVTARSSVKQPPRAYHKRRTLLLPSETNSDESSFDLLAGDNAIMLTDTSDTTQVLPSSDCLSDAQVGYGVSAEFHSPDKDRLLPQTPRNETVKLTLLEVEQEPTDRFNQTTNNRIADSRIGSLALPNASTISTPSRSAGPSCVRSSKHSTPSILPPVAALESIRNSNYAPYAATGAAAHLMRASTTGHIYFRSSTPTEQDKASFTQYLMHPERHRMRSTLASNKGASDPDRTSTWSSRASDTSMSYADYKSSARGTLAVPRLPRYLRYNEFYLERMAEYGHAPVDTSDLDYPGSSHQQRSGSESDEHSSIADLSWNTQYYLMNPSSHNKTVEEIYRLASKRPNNMLKKFLEEKRIMTRRRARFRFEVICIVAKVQTQTAPDGAISKRVIFDVC</sequence>
<dbReference type="EMBL" id="AHGT01000015">
    <property type="protein sequence ID" value="ESU38285.1"/>
    <property type="molecule type" value="Genomic_DNA"/>
</dbReference>
<dbReference type="AlphaFoldDB" id="V6TMU3"/>
<dbReference type="VEuPathDB" id="GiardiaDB:QR46_0724"/>
<feature type="compositionally biased region" description="Polar residues" evidence="1">
    <location>
        <begin position="869"/>
        <end position="880"/>
    </location>
</feature>
<dbReference type="VEuPathDB" id="GiardiaDB:DHA2_151720"/>
<protein>
    <submittedName>
        <fullName evidence="2">Uncharacterized protein</fullName>
    </submittedName>
</protein>
<dbReference type="Proteomes" id="UP000018320">
    <property type="component" value="Unassembled WGS sequence"/>
</dbReference>
<gene>
    <name evidence="2" type="ORF">DHA2_151720</name>
</gene>
<dbReference type="VEuPathDB" id="GiardiaDB:GL50803_0014988"/>
<dbReference type="VEuPathDB" id="GiardiaDB:GL50581_4326"/>
<comment type="caution">
    <text evidence="2">The sequence shown here is derived from an EMBL/GenBank/DDBJ whole genome shotgun (WGS) entry which is preliminary data.</text>
</comment>
<feature type="compositionally biased region" description="Polar residues" evidence="1">
    <location>
        <begin position="531"/>
        <end position="543"/>
    </location>
</feature>
<feature type="region of interest" description="Disordered" evidence="1">
    <location>
        <begin position="960"/>
        <end position="981"/>
    </location>
</feature>
<evidence type="ECO:0000256" key="1">
    <source>
        <dbReference type="SAM" id="MobiDB-lite"/>
    </source>
</evidence>
<feature type="region of interest" description="Disordered" evidence="1">
    <location>
        <begin position="436"/>
        <end position="475"/>
    </location>
</feature>